<dbReference type="RefSeq" id="WP_161124333.1">
    <property type="nucleotide sequence ID" value="NZ_VYSB01000002.1"/>
</dbReference>
<protein>
    <submittedName>
        <fullName evidence="3">Site-specific integrase</fullName>
    </submittedName>
</protein>
<evidence type="ECO:0000259" key="2">
    <source>
        <dbReference type="Pfam" id="PF00589"/>
    </source>
</evidence>
<dbReference type="InterPro" id="IPR002104">
    <property type="entry name" value="Integrase_catalytic"/>
</dbReference>
<name>A0A7C9N9N2_9BURK</name>
<gene>
    <name evidence="3" type="ORF">F5985_03495</name>
</gene>
<comment type="caution">
    <text evidence="3">The sequence shown here is derived from an EMBL/GenBank/DDBJ whole genome shotgun (WGS) entry which is preliminary data.</text>
</comment>
<evidence type="ECO:0000313" key="3">
    <source>
        <dbReference type="EMBL" id="MYZ51225.1"/>
    </source>
</evidence>
<dbReference type="GO" id="GO:0003677">
    <property type="term" value="F:DNA binding"/>
    <property type="evidence" value="ECO:0007669"/>
    <property type="project" value="InterPro"/>
</dbReference>
<dbReference type="Gene3D" id="1.10.443.10">
    <property type="entry name" value="Intergrase catalytic core"/>
    <property type="match status" value="1"/>
</dbReference>
<dbReference type="Pfam" id="PF00589">
    <property type="entry name" value="Phage_integrase"/>
    <property type="match status" value="1"/>
</dbReference>
<dbReference type="InterPro" id="IPR011010">
    <property type="entry name" value="DNA_brk_join_enz"/>
</dbReference>
<dbReference type="EMBL" id="VYSB01000002">
    <property type="protein sequence ID" value="MYZ51225.1"/>
    <property type="molecule type" value="Genomic_DNA"/>
</dbReference>
<organism evidence="3 4">
    <name type="scientific">Malikia spinosa</name>
    <dbReference type="NCBI Taxonomy" id="86180"/>
    <lineage>
        <taxon>Bacteria</taxon>
        <taxon>Pseudomonadati</taxon>
        <taxon>Pseudomonadota</taxon>
        <taxon>Betaproteobacteria</taxon>
        <taxon>Burkholderiales</taxon>
        <taxon>Comamonadaceae</taxon>
        <taxon>Malikia</taxon>
    </lineage>
</organism>
<proteinExistence type="predicted"/>
<evidence type="ECO:0000256" key="1">
    <source>
        <dbReference type="ARBA" id="ARBA00023172"/>
    </source>
</evidence>
<feature type="domain" description="Tyr recombinase" evidence="2">
    <location>
        <begin position="168"/>
        <end position="367"/>
    </location>
</feature>
<reference evidence="3 4" key="1">
    <citation type="submission" date="2019-09" db="EMBL/GenBank/DDBJ databases">
        <title>Identification of Malikia spinosa a prominent benzene-, toluene-, and ethylbenzene-degrading bacterium: enrichment, isolation and whole genome sequencing.</title>
        <authorList>
            <person name="Tancsics A."/>
            <person name="Revesz F."/>
            <person name="Kriszt B."/>
        </authorList>
    </citation>
    <scope>NUCLEOTIDE SEQUENCE [LARGE SCALE GENOMIC DNA]</scope>
    <source>
        <strain evidence="3 4">AB6</strain>
    </source>
</reference>
<dbReference type="SUPFAM" id="SSF56349">
    <property type="entry name" value="DNA breaking-rejoining enzymes"/>
    <property type="match status" value="1"/>
</dbReference>
<evidence type="ECO:0000313" key="4">
    <source>
        <dbReference type="Proteomes" id="UP000481947"/>
    </source>
</evidence>
<keyword evidence="1" id="KW-0233">DNA recombination</keyword>
<sequence>MQPTHNSAIADELRWTMTRVVQDGQSQRSEHFKFDLTELTNEYSLPFLVALKTALINSRNNLAIGTIHVDYGRLKRILFKCQSAGMMSAVVEQIDLPFLAALETIKLDLSKSGLDGLKRFFSANRGNESIFASDLRPEDFPSFKSAIGERGEAIKRILSKALSRAAIAEILTTIEDAYEAEKIDIGRYSFSMLAFHVYFRPNTYRQLRLMDLTRNENDKTGQVDWFLDMLPTKTRVDNPHRTSIKITNDIGEILQIQREDVVQRYEHLVADADLNKLALFPAQRLRSDGTWLCHYANLNHGMHPNSGSFTNYYLKPIEKLVRRDLSFNALRHTVGTQLALIGLSASSIAAILKHATEDTCQTYVDLFFHGVLDRISDAMEPSFDKHFPAYKEVMERAISKHAPIPPQKAIVSEDLLTGRREVTAECGRQSLCGYAPLACYDCNKFRPCWDADHTINLDLVNREIAEFEGQGLAMQHETQKYKHLRNAIRIVISICQLKSQAAEQGANE</sequence>
<accession>A0A7C9N9N2</accession>
<dbReference type="Proteomes" id="UP000481947">
    <property type="component" value="Unassembled WGS sequence"/>
</dbReference>
<dbReference type="InterPro" id="IPR013762">
    <property type="entry name" value="Integrase-like_cat_sf"/>
</dbReference>
<dbReference type="GO" id="GO:0015074">
    <property type="term" value="P:DNA integration"/>
    <property type="evidence" value="ECO:0007669"/>
    <property type="project" value="InterPro"/>
</dbReference>
<dbReference type="GO" id="GO:0006310">
    <property type="term" value="P:DNA recombination"/>
    <property type="evidence" value="ECO:0007669"/>
    <property type="project" value="UniProtKB-KW"/>
</dbReference>
<dbReference type="AlphaFoldDB" id="A0A7C9N9N2"/>